<reference evidence="4 5" key="1">
    <citation type="submission" date="2020-01" db="EMBL/GenBank/DDBJ databases">
        <title>Paenibacillus soybeanensis sp. nov. isolated from the nodules of soybean (Glycine max(L.) Merr).</title>
        <authorList>
            <person name="Wang H."/>
        </authorList>
    </citation>
    <scope>NUCLEOTIDE SEQUENCE [LARGE SCALE GENOMIC DNA]</scope>
    <source>
        <strain evidence="4 5">DSM 23054</strain>
    </source>
</reference>
<keyword evidence="3" id="KW-0812">Transmembrane</keyword>
<evidence type="ECO:0000256" key="1">
    <source>
        <dbReference type="ARBA" id="ARBA00004651"/>
    </source>
</evidence>
<feature type="transmembrane region" description="Helical" evidence="3">
    <location>
        <begin position="181"/>
        <end position="198"/>
    </location>
</feature>
<evidence type="ECO:0000256" key="3">
    <source>
        <dbReference type="SAM" id="Phobius"/>
    </source>
</evidence>
<organism evidence="4 5">
    <name type="scientific">Paenibacillus sacheonensis</name>
    <dbReference type="NCBI Taxonomy" id="742054"/>
    <lineage>
        <taxon>Bacteria</taxon>
        <taxon>Bacillati</taxon>
        <taxon>Bacillota</taxon>
        <taxon>Bacilli</taxon>
        <taxon>Bacillales</taxon>
        <taxon>Paenibacillaceae</taxon>
        <taxon>Paenibacillus</taxon>
    </lineage>
</organism>
<comment type="subcellular location">
    <subcellularLocation>
        <location evidence="1">Cell membrane</location>
        <topology evidence="1">Multi-pass membrane protein</topology>
    </subcellularLocation>
</comment>
<feature type="transmembrane region" description="Helical" evidence="3">
    <location>
        <begin position="145"/>
        <end position="169"/>
    </location>
</feature>
<dbReference type="GO" id="GO:0022857">
    <property type="term" value="F:transmembrane transporter activity"/>
    <property type="evidence" value="ECO:0007669"/>
    <property type="project" value="InterPro"/>
</dbReference>
<feature type="transmembrane region" description="Helical" evidence="3">
    <location>
        <begin position="263"/>
        <end position="281"/>
    </location>
</feature>
<evidence type="ECO:0000313" key="5">
    <source>
        <dbReference type="Proteomes" id="UP000558113"/>
    </source>
</evidence>
<feature type="transmembrane region" description="Helical" evidence="3">
    <location>
        <begin position="425"/>
        <end position="445"/>
    </location>
</feature>
<feature type="transmembrane region" description="Helical" evidence="3">
    <location>
        <begin position="451"/>
        <end position="472"/>
    </location>
</feature>
<accession>A0A7X4YLR4</accession>
<name>A0A7X4YLR4_9BACL</name>
<feature type="region of interest" description="Disordered" evidence="2">
    <location>
        <begin position="205"/>
        <end position="229"/>
    </location>
</feature>
<dbReference type="InterPro" id="IPR036259">
    <property type="entry name" value="MFS_trans_sf"/>
</dbReference>
<dbReference type="InterPro" id="IPR011701">
    <property type="entry name" value="MFS"/>
</dbReference>
<dbReference type="Pfam" id="PF07690">
    <property type="entry name" value="MFS_1"/>
    <property type="match status" value="1"/>
</dbReference>
<dbReference type="PANTHER" id="PTHR23520">
    <property type="entry name" value="TRANSPORTER, PUTATIVE (AFU_ORTHOLOGUE AFUA_3G04000)-RELATED"/>
    <property type="match status" value="1"/>
</dbReference>
<sequence>MSSSAPNKNPRTVIRLLQTVTLLRSMGQGAALAVTSLYLNELGWSGAAIGAVIAGAGIFRAVLSVLASEINALLGPKRYLLVYESLSLLAAILAAATSVSWLLAAAVIMAGLGSGHSGSGGPAAPIERAWLGAYARDKQRARELFGSNALFGYAGLGSGALLACLPALFYGTSEGTGSFRLIYVCTAILTVACLYCLFRLQGGARKPKPAAEPAEADSKRLGEAAAESGKPRREGSKLITLLSGIVIIVVLSGLLRSAGLRELSLFIPVLFFLLLLASVNYRLFRKPRTEREANGRTQEIKLMASVLGGVTATMTSTVSAYWFTVRYGVSPGMIGAVMGASFLSAALVSRLTSRGSSRTSALRTIIGLQSAAIVLLLVLPWVASFPPAAIIEICCTACCLGTRGSRTAVMMEDRGKAPRTLLARLNLLVVRLSAVTWPGVFVAFVARGHAVLPFCLAAVFQAIAAILFGFAYRREGRPDMAAPASPASSTIESASR</sequence>
<dbReference type="SUPFAM" id="SSF103473">
    <property type="entry name" value="MFS general substrate transporter"/>
    <property type="match status" value="1"/>
</dbReference>
<dbReference type="EMBL" id="JAAAMU010000001">
    <property type="protein sequence ID" value="NBC67779.1"/>
    <property type="molecule type" value="Genomic_DNA"/>
</dbReference>
<feature type="transmembrane region" description="Helical" evidence="3">
    <location>
        <begin position="102"/>
        <end position="124"/>
    </location>
</feature>
<dbReference type="Gene3D" id="1.20.1250.20">
    <property type="entry name" value="MFS general substrate transporter like domains"/>
    <property type="match status" value="1"/>
</dbReference>
<keyword evidence="5" id="KW-1185">Reference proteome</keyword>
<feature type="transmembrane region" description="Helical" evidence="3">
    <location>
        <begin position="43"/>
        <end position="67"/>
    </location>
</feature>
<proteinExistence type="predicted"/>
<gene>
    <name evidence="4" type="ORF">GT003_02095</name>
</gene>
<protein>
    <submittedName>
        <fullName evidence="4">MFS transporter</fullName>
    </submittedName>
</protein>
<comment type="caution">
    <text evidence="4">The sequence shown here is derived from an EMBL/GenBank/DDBJ whole genome shotgun (WGS) entry which is preliminary data.</text>
</comment>
<feature type="transmembrane region" description="Helical" evidence="3">
    <location>
        <begin position="360"/>
        <end position="379"/>
    </location>
</feature>
<dbReference type="GO" id="GO:0005886">
    <property type="term" value="C:plasma membrane"/>
    <property type="evidence" value="ECO:0007669"/>
    <property type="project" value="UniProtKB-SubCell"/>
</dbReference>
<feature type="transmembrane region" description="Helical" evidence="3">
    <location>
        <begin position="329"/>
        <end position="348"/>
    </location>
</feature>
<dbReference type="OrthoDB" id="9810492at2"/>
<keyword evidence="3" id="KW-1133">Transmembrane helix</keyword>
<dbReference type="RefSeq" id="WP_161693887.1">
    <property type="nucleotide sequence ID" value="NZ_JAAAMU010000001.1"/>
</dbReference>
<evidence type="ECO:0000313" key="4">
    <source>
        <dbReference type="EMBL" id="NBC67779.1"/>
    </source>
</evidence>
<dbReference type="Proteomes" id="UP000558113">
    <property type="component" value="Unassembled WGS sequence"/>
</dbReference>
<feature type="transmembrane region" description="Helical" evidence="3">
    <location>
        <begin position="79"/>
        <end position="96"/>
    </location>
</feature>
<keyword evidence="3" id="KW-0472">Membrane</keyword>
<feature type="transmembrane region" description="Helical" evidence="3">
    <location>
        <begin position="238"/>
        <end position="257"/>
    </location>
</feature>
<dbReference type="AlphaFoldDB" id="A0A7X4YLR4"/>
<dbReference type="PANTHER" id="PTHR23520:SF5">
    <property type="entry name" value="TRANSPORTER, PUTATIVE (AFU_ORTHOLOGUE AFUA_3G04000)-RELATED"/>
    <property type="match status" value="1"/>
</dbReference>
<feature type="transmembrane region" description="Helical" evidence="3">
    <location>
        <begin position="302"/>
        <end position="323"/>
    </location>
</feature>
<evidence type="ECO:0000256" key="2">
    <source>
        <dbReference type="SAM" id="MobiDB-lite"/>
    </source>
</evidence>
<feature type="transmembrane region" description="Helical" evidence="3">
    <location>
        <begin position="385"/>
        <end position="404"/>
    </location>
</feature>